<protein>
    <recommendedName>
        <fullName evidence="13">Glycerol kinase 5</fullName>
        <ecNumber evidence="4">2.7.1.30</ecNumber>
    </recommendedName>
    <alternativeName>
        <fullName evidence="11">ATP:glycerol 3-phosphotransferase 5</fullName>
    </alternativeName>
</protein>
<dbReference type="Gene3D" id="3.30.420.40">
    <property type="match status" value="2"/>
</dbReference>
<dbReference type="InterPro" id="IPR037444">
    <property type="entry name" value="GK5"/>
</dbReference>
<accession>A0A6P7GCL9</accession>
<evidence type="ECO:0000259" key="14">
    <source>
        <dbReference type="Pfam" id="PF00370"/>
    </source>
</evidence>
<evidence type="ECO:0000256" key="2">
    <source>
        <dbReference type="ARBA" id="ARBA00005190"/>
    </source>
</evidence>
<dbReference type="PANTHER" id="PTHR10196:SF68">
    <property type="entry name" value="GLYCEROL KINASE 5-RELATED"/>
    <property type="match status" value="1"/>
</dbReference>
<evidence type="ECO:0000256" key="1">
    <source>
        <dbReference type="ARBA" id="ARBA00004496"/>
    </source>
</evidence>
<evidence type="ECO:0000256" key="11">
    <source>
        <dbReference type="ARBA" id="ARBA00033026"/>
    </source>
</evidence>
<keyword evidence="17" id="KW-1185">Reference proteome</keyword>
<reference evidence="18 19" key="1">
    <citation type="submission" date="2025-04" db="UniProtKB">
        <authorList>
            <consortium name="RefSeq"/>
        </authorList>
    </citation>
    <scope>IDENTIFICATION</scope>
    <source>
        <tissue evidence="18 19">Whole insect</tissue>
    </source>
</reference>
<comment type="subcellular location">
    <subcellularLocation>
        <location evidence="1">Cytoplasm</location>
    </subcellularLocation>
</comment>
<dbReference type="OrthoDB" id="8045193at2759"/>
<dbReference type="InterPro" id="IPR000577">
    <property type="entry name" value="Carb_kinase_FGGY"/>
</dbReference>
<name>A0A6P7GCL9_DIAVI</name>
<evidence type="ECO:0000256" key="6">
    <source>
        <dbReference type="ARBA" id="ARBA00022679"/>
    </source>
</evidence>
<dbReference type="FunFam" id="3.30.420.40:FF:000102">
    <property type="entry name" value="Putative glycerol kinase 5"/>
    <property type="match status" value="1"/>
</dbReference>
<feature type="domain" description="Carbohydrate kinase FGGY C-terminal" evidence="15">
    <location>
        <begin position="279"/>
        <end position="466"/>
    </location>
</feature>
<evidence type="ECO:0000256" key="9">
    <source>
        <dbReference type="ARBA" id="ARBA00022798"/>
    </source>
</evidence>
<evidence type="ECO:0000259" key="15">
    <source>
        <dbReference type="Pfam" id="PF02782"/>
    </source>
</evidence>
<dbReference type="InterPro" id="IPR043129">
    <property type="entry name" value="ATPase_NBD"/>
</dbReference>
<dbReference type="EnsemblMetazoa" id="XM_050648452.1">
    <property type="protein sequence ID" value="XP_050504409.1"/>
    <property type="gene ID" value="LOC126883199"/>
</dbReference>
<keyword evidence="10" id="KW-0067">ATP-binding</keyword>
<evidence type="ECO:0000256" key="13">
    <source>
        <dbReference type="ARBA" id="ARBA00047192"/>
    </source>
</evidence>
<dbReference type="EC" id="2.7.1.30" evidence="4"/>
<evidence type="ECO:0000313" key="16">
    <source>
        <dbReference type="EnsemblMetazoa" id="XP_050504408.1"/>
    </source>
</evidence>
<dbReference type="PANTHER" id="PTHR10196">
    <property type="entry name" value="SUGAR KINASE"/>
    <property type="match status" value="1"/>
</dbReference>
<comment type="pathway">
    <text evidence="2">Polyol metabolism; glycerol degradation via glycerol kinase pathway; sn-glycerol 3-phosphate from glycerol: step 1/1.</text>
</comment>
<dbReference type="RefSeq" id="XP_028147094.1">
    <property type="nucleotide sequence ID" value="XM_028291293.1"/>
</dbReference>
<evidence type="ECO:0000256" key="3">
    <source>
        <dbReference type="ARBA" id="ARBA00009156"/>
    </source>
</evidence>
<dbReference type="FunFam" id="3.30.420.40:FF:000104">
    <property type="entry name" value="putative glycerol kinase 5"/>
    <property type="match status" value="1"/>
</dbReference>
<organism evidence="19">
    <name type="scientific">Diabrotica virgifera virgifera</name>
    <name type="common">western corn rootworm</name>
    <dbReference type="NCBI Taxonomy" id="50390"/>
    <lineage>
        <taxon>Eukaryota</taxon>
        <taxon>Metazoa</taxon>
        <taxon>Ecdysozoa</taxon>
        <taxon>Arthropoda</taxon>
        <taxon>Hexapoda</taxon>
        <taxon>Insecta</taxon>
        <taxon>Pterygota</taxon>
        <taxon>Neoptera</taxon>
        <taxon>Endopterygota</taxon>
        <taxon>Coleoptera</taxon>
        <taxon>Polyphaga</taxon>
        <taxon>Cucujiformia</taxon>
        <taxon>Chrysomeloidea</taxon>
        <taxon>Chrysomelidae</taxon>
        <taxon>Galerucinae</taxon>
        <taxon>Diabroticina</taxon>
        <taxon>Diabroticites</taxon>
        <taxon>Diabrotica</taxon>
    </lineage>
</organism>
<dbReference type="GO" id="GO:0006641">
    <property type="term" value="P:triglyceride metabolic process"/>
    <property type="evidence" value="ECO:0007669"/>
    <property type="project" value="TreeGrafter"/>
</dbReference>
<feature type="domain" description="Carbohydrate kinase FGGY N-terminal" evidence="14">
    <location>
        <begin position="9"/>
        <end position="269"/>
    </location>
</feature>
<evidence type="ECO:0000256" key="5">
    <source>
        <dbReference type="ARBA" id="ARBA00022490"/>
    </source>
</evidence>
<dbReference type="GO" id="GO:0046167">
    <property type="term" value="P:glycerol-3-phosphate biosynthetic process"/>
    <property type="evidence" value="ECO:0007669"/>
    <property type="project" value="TreeGrafter"/>
</dbReference>
<reference evidence="16" key="2">
    <citation type="submission" date="2025-05" db="UniProtKB">
        <authorList>
            <consortium name="EnsemblMetazoa"/>
        </authorList>
    </citation>
    <scope>IDENTIFICATION</scope>
</reference>
<dbReference type="PIRSF" id="PIRSF000538">
    <property type="entry name" value="GlpK"/>
    <property type="match status" value="1"/>
</dbReference>
<comment type="similarity">
    <text evidence="3">Belongs to the FGGY kinase family.</text>
</comment>
<dbReference type="InterPro" id="IPR018485">
    <property type="entry name" value="FGGY_C"/>
</dbReference>
<keyword evidence="6" id="KW-0808">Transferase</keyword>
<dbReference type="Proteomes" id="UP001652700">
    <property type="component" value="Unplaced"/>
</dbReference>
<dbReference type="Pfam" id="PF00370">
    <property type="entry name" value="FGGY_N"/>
    <property type="match status" value="1"/>
</dbReference>
<dbReference type="InterPro" id="IPR018484">
    <property type="entry name" value="FGGY_N"/>
</dbReference>
<dbReference type="GO" id="GO:0004370">
    <property type="term" value="F:glycerol kinase activity"/>
    <property type="evidence" value="ECO:0007669"/>
    <property type="project" value="UniProtKB-EC"/>
</dbReference>
<evidence type="ECO:0000313" key="18">
    <source>
        <dbReference type="RefSeq" id="XP_028147093.1"/>
    </source>
</evidence>
<dbReference type="EnsemblMetazoa" id="XM_050648451.1">
    <property type="protein sequence ID" value="XP_050504408.1"/>
    <property type="gene ID" value="LOC126883199"/>
</dbReference>
<dbReference type="GO" id="GO:0005739">
    <property type="term" value="C:mitochondrion"/>
    <property type="evidence" value="ECO:0007669"/>
    <property type="project" value="TreeGrafter"/>
</dbReference>
<gene>
    <name evidence="18 19" type="primary">LOC114340540</name>
</gene>
<keyword evidence="5" id="KW-0963">Cytoplasm</keyword>
<evidence type="ECO:0000313" key="19">
    <source>
        <dbReference type="RefSeq" id="XP_028147094.1"/>
    </source>
</evidence>
<dbReference type="GO" id="GO:0005524">
    <property type="term" value="F:ATP binding"/>
    <property type="evidence" value="ECO:0007669"/>
    <property type="project" value="UniProtKB-KW"/>
</dbReference>
<keyword evidence="9" id="KW-0319">Glycerol metabolism</keyword>
<dbReference type="Pfam" id="PF02782">
    <property type="entry name" value="FGGY_C"/>
    <property type="match status" value="1"/>
</dbReference>
<sequence>MSGDSKGFIAALDIGTTTIKCHIINSSARSIGFASHLVKLHYPHPGWVEIVPDEFFQNIVQVVHQAIKNANVSMHQIKSLGISTQRCSFVTWSKDTGEYFHNFITWMDLRASQLIHKMNSSMFFMSIRWAAFLIYLGTCNKKYGMASKFRVRNNHVTGRLLWVLKNLKPVQQALRNKNLMFGTVDTWLIYKLTGGLSYVTDVTNASSTGFYDPFTLDWGIVAKSLGIPTHFLPKVVANDYDFGETDESIFGVPIKIKCVMADQQSSVLGSGSFTEDDLKLTMGTGAFLDVNTSKRIHPSLTGMYPLVGYQLGKELVYISEVPCTDAGSVIQWLLHCGFVDNPSITSEMALQVEDTKGVFFIPAFSGLGPPINDEKAGTGFIGIKPVTKKEHLVRAVLESIVYQIVKTVDFLKTERVADYSSIKVDGGLSNNDFICQLLADLTGLCILRLYTPDIAVMGVAFVAGMSCGFWKGKEEFKQYCDISKSFEPSRDANYITKCRNTYRNWLLAVDRFKSWYQIDKFNPME</sequence>
<comment type="function">
    <text evidence="12">Skin-specific kinase that plays a key role in glycerol metabolism, catalyzing its phosphorylation to produce sn-glycerol 3-phosphate. Involved in skin-specific regulation of sterol regulatory element-binding protein (SREBP) processing and lipid biosynthesis.</text>
</comment>
<dbReference type="SUPFAM" id="SSF53067">
    <property type="entry name" value="Actin-like ATPase domain"/>
    <property type="match status" value="2"/>
</dbReference>
<dbReference type="CDD" id="cd07793">
    <property type="entry name" value="ASKHA_NBD_FGGY_GK5-like"/>
    <property type="match status" value="1"/>
</dbReference>
<proteinExistence type="inferred from homology"/>
<evidence type="ECO:0000256" key="12">
    <source>
        <dbReference type="ARBA" id="ARBA00045165"/>
    </source>
</evidence>
<dbReference type="RefSeq" id="XP_028147093.1">
    <property type="nucleotide sequence ID" value="XM_028291292.1"/>
</dbReference>
<dbReference type="GO" id="GO:0006071">
    <property type="term" value="P:glycerol metabolic process"/>
    <property type="evidence" value="ECO:0007669"/>
    <property type="project" value="UniProtKB-KW"/>
</dbReference>
<evidence type="ECO:0000256" key="8">
    <source>
        <dbReference type="ARBA" id="ARBA00022777"/>
    </source>
</evidence>
<evidence type="ECO:0000256" key="10">
    <source>
        <dbReference type="ARBA" id="ARBA00022840"/>
    </source>
</evidence>
<evidence type="ECO:0000313" key="17">
    <source>
        <dbReference type="Proteomes" id="UP001652700"/>
    </source>
</evidence>
<keyword evidence="7" id="KW-0547">Nucleotide-binding</keyword>
<keyword evidence="8 18" id="KW-0418">Kinase</keyword>
<evidence type="ECO:0000256" key="4">
    <source>
        <dbReference type="ARBA" id="ARBA00012099"/>
    </source>
</evidence>
<evidence type="ECO:0000256" key="7">
    <source>
        <dbReference type="ARBA" id="ARBA00022741"/>
    </source>
</evidence>
<dbReference type="AlphaFoldDB" id="A0A6P7GCL9"/>